<dbReference type="GO" id="GO:0003677">
    <property type="term" value="F:DNA binding"/>
    <property type="evidence" value="ECO:0007669"/>
    <property type="project" value="InterPro"/>
</dbReference>
<comment type="caution">
    <text evidence="2">The sequence shown here is derived from an EMBL/GenBank/DDBJ whole genome shotgun (WGS) entry which is preliminary data.</text>
</comment>
<dbReference type="InterPro" id="IPR014284">
    <property type="entry name" value="RNA_pol_sigma-70_dom"/>
</dbReference>
<dbReference type="RefSeq" id="WP_212981501.1">
    <property type="nucleotide sequence ID" value="NZ_AP025343.1"/>
</dbReference>
<dbReference type="GO" id="GO:0006352">
    <property type="term" value="P:DNA-templated transcription initiation"/>
    <property type="evidence" value="ECO:0007669"/>
    <property type="project" value="InterPro"/>
</dbReference>
<dbReference type="EMBL" id="BORT01000056">
    <property type="protein sequence ID" value="GIO51522.1"/>
    <property type="molecule type" value="Genomic_DNA"/>
</dbReference>
<dbReference type="GO" id="GO:0016987">
    <property type="term" value="F:sigma factor activity"/>
    <property type="evidence" value="ECO:0007669"/>
    <property type="project" value="InterPro"/>
</dbReference>
<gene>
    <name evidence="2" type="ORF">J34TS1_62870</name>
</gene>
<dbReference type="SUPFAM" id="SSF88659">
    <property type="entry name" value="Sigma3 and sigma4 domains of RNA polymerase sigma factors"/>
    <property type="match status" value="1"/>
</dbReference>
<evidence type="ECO:0000313" key="2">
    <source>
        <dbReference type="EMBL" id="GIO51522.1"/>
    </source>
</evidence>
<feature type="domain" description="RNA polymerase sigma factor 70 region 4 type 2" evidence="1">
    <location>
        <begin position="105"/>
        <end position="157"/>
    </location>
</feature>
<keyword evidence="3" id="KW-1185">Reference proteome</keyword>
<dbReference type="InterPro" id="IPR013324">
    <property type="entry name" value="RNA_pol_sigma_r3/r4-like"/>
</dbReference>
<proteinExistence type="predicted"/>
<dbReference type="SUPFAM" id="SSF88946">
    <property type="entry name" value="Sigma2 domain of RNA polymerase sigma factors"/>
    <property type="match status" value="1"/>
</dbReference>
<sequence length="166" mass="19144">MLRVEYYSFIVLKLQCVYDAEDSFQDWISALYQARSQRMPNNPAAYAVKMLKNIISQYVKKKDKQEKLDSALKEIAVTLGTEGGTYIGYDIMNITVSLSVDIFHDELQELLYKLSIVERQYLILNVIWGYTSREIADAFNDTAATVTKRIQRAKKKMKGNIQNLIV</sequence>
<evidence type="ECO:0000259" key="1">
    <source>
        <dbReference type="Pfam" id="PF08281"/>
    </source>
</evidence>
<protein>
    <recommendedName>
        <fullName evidence="1">RNA polymerase sigma factor 70 region 4 type 2 domain-containing protein</fullName>
    </recommendedName>
</protein>
<dbReference type="NCBIfam" id="TIGR02937">
    <property type="entry name" value="sigma70-ECF"/>
    <property type="match status" value="1"/>
</dbReference>
<accession>A0A920CWG0</accession>
<dbReference type="InterPro" id="IPR036388">
    <property type="entry name" value="WH-like_DNA-bd_sf"/>
</dbReference>
<dbReference type="InterPro" id="IPR013325">
    <property type="entry name" value="RNA_pol_sigma_r2"/>
</dbReference>
<dbReference type="InterPro" id="IPR013249">
    <property type="entry name" value="RNA_pol_sigma70_r4_t2"/>
</dbReference>
<dbReference type="AlphaFoldDB" id="A0A920CWG0"/>
<dbReference type="Proteomes" id="UP000682811">
    <property type="component" value="Unassembled WGS sequence"/>
</dbReference>
<reference evidence="2 3" key="1">
    <citation type="submission" date="2021-03" db="EMBL/GenBank/DDBJ databases">
        <title>Antimicrobial resistance genes in bacteria isolated from Japanese honey, and their potential for conferring macrolide and lincosamide resistance in the American foulbrood pathogen Paenibacillus larvae.</title>
        <authorList>
            <person name="Okamoto M."/>
            <person name="Kumagai M."/>
            <person name="Kanamori H."/>
            <person name="Takamatsu D."/>
        </authorList>
    </citation>
    <scope>NUCLEOTIDE SEQUENCE [LARGE SCALE GENOMIC DNA]</scope>
    <source>
        <strain evidence="2 3">J34TS1</strain>
    </source>
</reference>
<organism evidence="2 3">
    <name type="scientific">Paenibacillus azoreducens</name>
    <dbReference type="NCBI Taxonomy" id="116718"/>
    <lineage>
        <taxon>Bacteria</taxon>
        <taxon>Bacillati</taxon>
        <taxon>Bacillota</taxon>
        <taxon>Bacilli</taxon>
        <taxon>Bacillales</taxon>
        <taxon>Paenibacillaceae</taxon>
        <taxon>Paenibacillus</taxon>
    </lineage>
</organism>
<dbReference type="Gene3D" id="1.10.10.10">
    <property type="entry name" value="Winged helix-like DNA-binding domain superfamily/Winged helix DNA-binding domain"/>
    <property type="match status" value="1"/>
</dbReference>
<dbReference type="Pfam" id="PF08281">
    <property type="entry name" value="Sigma70_r4_2"/>
    <property type="match status" value="1"/>
</dbReference>
<name>A0A920CWG0_9BACL</name>
<evidence type="ECO:0000313" key="3">
    <source>
        <dbReference type="Proteomes" id="UP000682811"/>
    </source>
</evidence>